<dbReference type="Proteomes" id="UP000071859">
    <property type="component" value="Unassembled WGS sequence"/>
</dbReference>
<dbReference type="InterPro" id="IPR051258">
    <property type="entry name" value="Diverse_Substrate_Transporter"/>
</dbReference>
<feature type="transmembrane region" description="Helical" evidence="6">
    <location>
        <begin position="99"/>
        <end position="119"/>
    </location>
</feature>
<feature type="transmembrane region" description="Helical" evidence="6">
    <location>
        <begin position="71"/>
        <end position="93"/>
    </location>
</feature>
<name>A0A158E2B8_9BURK</name>
<dbReference type="InterPro" id="IPR000620">
    <property type="entry name" value="EamA_dom"/>
</dbReference>
<accession>A0A158E2B8</accession>
<sequence>MQSRFTAILTALIAAALFGATTPVAKALLGPMPPFMVAGLFYLGSGVGLGAILLVRAFSRARSKGVSAHELTWLVGAIAFGGVAGPALLMLGLTSTPAATSALMLNLEGVLTAAIAWIVFRENVDLSVFLGMVAIVAGGVALAWSPGAADASTGALLIALACLCWAIDNNLTRKISNADAMVIACAKGLVAGATNLGIALAMGAHLPAPRIAVAAMTTGFGGYGVSLVLFVIALRHLGTARTGAYFSVAPVFGVALSLAMWPQAPGIAFWIAAALMTLGVWLHVRERHEHEHTHERLEHTHRHVHDEHHRHEHDFPYAGDEPHTHPHVHLPITHTHAHFPDIHHRHTHKRR</sequence>
<feature type="transmembrane region" description="Helical" evidence="6">
    <location>
        <begin position="151"/>
        <end position="168"/>
    </location>
</feature>
<comment type="subcellular location">
    <subcellularLocation>
        <location evidence="1">Cell membrane</location>
        <topology evidence="1">Multi-pass membrane protein</topology>
    </subcellularLocation>
</comment>
<comment type="caution">
    <text evidence="8">The sequence shown here is derived from an EMBL/GenBank/DDBJ whole genome shotgun (WGS) entry which is preliminary data.</text>
</comment>
<feature type="transmembrane region" description="Helical" evidence="6">
    <location>
        <begin position="267"/>
        <end position="284"/>
    </location>
</feature>
<evidence type="ECO:0000313" key="9">
    <source>
        <dbReference type="Proteomes" id="UP000071859"/>
    </source>
</evidence>
<dbReference type="EMBL" id="FCOX02000043">
    <property type="protein sequence ID" value="SAL01002.1"/>
    <property type="molecule type" value="Genomic_DNA"/>
</dbReference>
<feature type="transmembrane region" description="Helical" evidence="6">
    <location>
        <begin position="211"/>
        <end position="232"/>
    </location>
</feature>
<keyword evidence="5 6" id="KW-0472">Membrane</keyword>
<keyword evidence="3 6" id="KW-0812">Transmembrane</keyword>
<feature type="transmembrane region" description="Helical" evidence="6">
    <location>
        <begin position="180"/>
        <end position="205"/>
    </location>
</feature>
<evidence type="ECO:0000256" key="3">
    <source>
        <dbReference type="ARBA" id="ARBA00022692"/>
    </source>
</evidence>
<keyword evidence="2" id="KW-1003">Cell membrane</keyword>
<evidence type="ECO:0000256" key="4">
    <source>
        <dbReference type="ARBA" id="ARBA00022989"/>
    </source>
</evidence>
<keyword evidence="9" id="KW-1185">Reference proteome</keyword>
<gene>
    <name evidence="8" type="ORF">AWB78_06060</name>
</gene>
<dbReference type="Pfam" id="PF00892">
    <property type="entry name" value="EamA"/>
    <property type="match status" value="2"/>
</dbReference>
<dbReference type="RefSeq" id="WP_062610034.1">
    <property type="nucleotide sequence ID" value="NZ_FCOX02000043.1"/>
</dbReference>
<evidence type="ECO:0000256" key="5">
    <source>
        <dbReference type="ARBA" id="ARBA00023136"/>
    </source>
</evidence>
<keyword evidence="4 6" id="KW-1133">Transmembrane helix</keyword>
<feature type="transmembrane region" description="Helical" evidence="6">
    <location>
        <begin position="126"/>
        <end position="145"/>
    </location>
</feature>
<dbReference type="InterPro" id="IPR037185">
    <property type="entry name" value="EmrE-like"/>
</dbReference>
<feature type="domain" description="EamA" evidence="7">
    <location>
        <begin position="7"/>
        <end position="138"/>
    </location>
</feature>
<dbReference type="PANTHER" id="PTHR42920">
    <property type="entry name" value="OS03G0707200 PROTEIN-RELATED"/>
    <property type="match status" value="1"/>
</dbReference>
<proteinExistence type="predicted"/>
<feature type="domain" description="EamA" evidence="7">
    <location>
        <begin position="153"/>
        <end position="282"/>
    </location>
</feature>
<evidence type="ECO:0000256" key="2">
    <source>
        <dbReference type="ARBA" id="ARBA00022475"/>
    </source>
</evidence>
<organism evidence="8 9">
    <name type="scientific">Caballeronia calidae</name>
    <dbReference type="NCBI Taxonomy" id="1777139"/>
    <lineage>
        <taxon>Bacteria</taxon>
        <taxon>Pseudomonadati</taxon>
        <taxon>Pseudomonadota</taxon>
        <taxon>Betaproteobacteria</taxon>
        <taxon>Burkholderiales</taxon>
        <taxon>Burkholderiaceae</taxon>
        <taxon>Caballeronia</taxon>
    </lineage>
</organism>
<feature type="transmembrane region" description="Helical" evidence="6">
    <location>
        <begin position="244"/>
        <end position="261"/>
    </location>
</feature>
<dbReference type="PANTHER" id="PTHR42920:SF11">
    <property type="entry name" value="INNER MEMBRANE PROTEIN YTFF"/>
    <property type="match status" value="1"/>
</dbReference>
<dbReference type="AlphaFoldDB" id="A0A158E2B8"/>
<evidence type="ECO:0000256" key="1">
    <source>
        <dbReference type="ARBA" id="ARBA00004651"/>
    </source>
</evidence>
<evidence type="ECO:0000313" key="8">
    <source>
        <dbReference type="EMBL" id="SAL01002.1"/>
    </source>
</evidence>
<dbReference type="OrthoDB" id="9794287at2"/>
<evidence type="ECO:0000259" key="7">
    <source>
        <dbReference type="Pfam" id="PF00892"/>
    </source>
</evidence>
<protein>
    <submittedName>
        <fullName evidence="8">Membrane protein</fullName>
    </submittedName>
</protein>
<evidence type="ECO:0000256" key="6">
    <source>
        <dbReference type="SAM" id="Phobius"/>
    </source>
</evidence>
<dbReference type="GO" id="GO:0005886">
    <property type="term" value="C:plasma membrane"/>
    <property type="evidence" value="ECO:0007669"/>
    <property type="project" value="UniProtKB-SubCell"/>
</dbReference>
<reference evidence="8" key="1">
    <citation type="submission" date="2016-01" db="EMBL/GenBank/DDBJ databases">
        <authorList>
            <person name="Peeters C."/>
        </authorList>
    </citation>
    <scope>NUCLEOTIDE SEQUENCE</scope>
    <source>
        <strain evidence="8">LMG 29321</strain>
    </source>
</reference>
<feature type="transmembrane region" description="Helical" evidence="6">
    <location>
        <begin position="37"/>
        <end position="59"/>
    </location>
</feature>
<dbReference type="SUPFAM" id="SSF103481">
    <property type="entry name" value="Multidrug resistance efflux transporter EmrE"/>
    <property type="match status" value="2"/>
</dbReference>